<dbReference type="InterPro" id="IPR001932">
    <property type="entry name" value="PPM-type_phosphatase-like_dom"/>
</dbReference>
<dbReference type="GO" id="GO:0004722">
    <property type="term" value="F:protein serine/threonine phosphatase activity"/>
    <property type="evidence" value="ECO:0007669"/>
    <property type="project" value="UniProtKB-EC"/>
</dbReference>
<dbReference type="Proteomes" id="UP000244900">
    <property type="component" value="Chromosome"/>
</dbReference>
<reference evidence="20 21" key="1">
    <citation type="submission" date="2018-05" db="EMBL/GenBank/DDBJ databases">
        <title>Complete genome sequence of sponge-derived Streptomyces sp. HNM0039.</title>
        <authorList>
            <person name="Huang X."/>
            <person name="Zhou S."/>
        </authorList>
    </citation>
    <scope>NUCLEOTIDE SEQUENCE [LARGE SCALE GENOMIC DNA]</scope>
    <source>
        <strain evidence="20 21">HNM0039</strain>
    </source>
</reference>
<keyword evidence="9" id="KW-0460">Magnesium</keyword>
<evidence type="ECO:0000256" key="13">
    <source>
        <dbReference type="ARBA" id="ARBA00023211"/>
    </source>
</evidence>
<comment type="function">
    <text evidence="15">Primarily acts as an independent SigF regulator that is sensitive to the osmosensory signal, mediating the cross talk of PknD with the SigF regulon. Possesses both phosphatase and kinase activities. The kinase domain functions as a classic anti-sigma factor-like kinase to phosphorylate the anti-anti-sigma factor domain at the canonical regulatory site, and the phosphatase domain antagonizes this activity.</text>
</comment>
<evidence type="ECO:0000256" key="3">
    <source>
        <dbReference type="ARBA" id="ARBA00022679"/>
    </source>
</evidence>
<evidence type="ECO:0000256" key="6">
    <source>
        <dbReference type="ARBA" id="ARBA00022777"/>
    </source>
</evidence>
<dbReference type="KEGG" id="stir:DDW44_27675"/>
<dbReference type="InterPro" id="IPR036457">
    <property type="entry name" value="PPM-type-like_dom_sf"/>
</dbReference>
<dbReference type="Gene3D" id="3.30.450.40">
    <property type="match status" value="1"/>
</dbReference>
<evidence type="ECO:0000256" key="16">
    <source>
        <dbReference type="ARBA" id="ARBA00075117"/>
    </source>
</evidence>
<dbReference type="GO" id="GO:0046872">
    <property type="term" value="F:metal ion binding"/>
    <property type="evidence" value="ECO:0007669"/>
    <property type="project" value="UniProtKB-KW"/>
</dbReference>
<keyword evidence="10" id="KW-0904">Protein phosphatase</keyword>
<dbReference type="InterPro" id="IPR029016">
    <property type="entry name" value="GAF-like_dom_sf"/>
</dbReference>
<feature type="domain" description="ANTAR" evidence="19">
    <location>
        <begin position="20"/>
        <end position="81"/>
    </location>
</feature>
<evidence type="ECO:0000256" key="8">
    <source>
        <dbReference type="ARBA" id="ARBA00022840"/>
    </source>
</evidence>
<dbReference type="PROSITE" id="PS50921">
    <property type="entry name" value="ANTAR"/>
    <property type="match status" value="1"/>
</dbReference>
<dbReference type="AlphaFoldDB" id="A0A2S1T0H4"/>
<protein>
    <recommendedName>
        <fullName evidence="1">protein-serine/threonine phosphatase</fullName>
        <ecNumber evidence="1">3.1.3.16</ecNumber>
    </recommendedName>
    <alternativeName>
        <fullName evidence="17">Protein-serine/threonine phosphatase</fullName>
    </alternativeName>
    <alternativeName>
        <fullName evidence="16">Serine/threonine-protein kinase</fullName>
    </alternativeName>
</protein>
<keyword evidence="8" id="KW-0067">ATP-binding</keyword>
<dbReference type="InterPro" id="IPR036388">
    <property type="entry name" value="WH-like_DNA-bd_sf"/>
</dbReference>
<dbReference type="SUPFAM" id="SSF55781">
    <property type="entry name" value="GAF domain-like"/>
    <property type="match status" value="1"/>
</dbReference>
<dbReference type="SUPFAM" id="SSF81606">
    <property type="entry name" value="PP2C-like"/>
    <property type="match status" value="1"/>
</dbReference>
<keyword evidence="7" id="KW-0378">Hydrolase</keyword>
<evidence type="ECO:0000256" key="7">
    <source>
        <dbReference type="ARBA" id="ARBA00022801"/>
    </source>
</evidence>
<organism evidence="20 21">
    <name type="scientific">Streptomyces tirandamycinicus</name>
    <dbReference type="NCBI Taxonomy" id="2174846"/>
    <lineage>
        <taxon>Bacteria</taxon>
        <taxon>Bacillati</taxon>
        <taxon>Actinomycetota</taxon>
        <taxon>Actinomycetes</taxon>
        <taxon>Kitasatosporales</taxon>
        <taxon>Streptomycetaceae</taxon>
        <taxon>Streptomyces</taxon>
    </lineage>
</organism>
<dbReference type="SUPFAM" id="SSF55785">
    <property type="entry name" value="PYP-like sensor domain (PAS domain)"/>
    <property type="match status" value="1"/>
</dbReference>
<evidence type="ECO:0000256" key="18">
    <source>
        <dbReference type="SAM" id="MobiDB-lite"/>
    </source>
</evidence>
<evidence type="ECO:0000256" key="10">
    <source>
        <dbReference type="ARBA" id="ARBA00022912"/>
    </source>
</evidence>
<feature type="region of interest" description="Disordered" evidence="18">
    <location>
        <begin position="81"/>
        <end position="109"/>
    </location>
</feature>
<evidence type="ECO:0000256" key="5">
    <source>
        <dbReference type="ARBA" id="ARBA00022741"/>
    </source>
</evidence>
<keyword evidence="5" id="KW-0547">Nucleotide-binding</keyword>
<name>A0A2S1T0H4_9ACTN</name>
<dbReference type="PANTHER" id="PTHR43156">
    <property type="entry name" value="STAGE II SPORULATION PROTEIN E-RELATED"/>
    <property type="match status" value="1"/>
</dbReference>
<keyword evidence="11" id="KW-0805">Transcription regulation</keyword>
<evidence type="ECO:0000256" key="14">
    <source>
        <dbReference type="ARBA" id="ARBA00047761"/>
    </source>
</evidence>
<evidence type="ECO:0000313" key="21">
    <source>
        <dbReference type="Proteomes" id="UP000244900"/>
    </source>
</evidence>
<keyword evidence="2" id="KW-0597">Phosphoprotein</keyword>
<evidence type="ECO:0000256" key="2">
    <source>
        <dbReference type="ARBA" id="ARBA00022553"/>
    </source>
</evidence>
<dbReference type="Gene3D" id="3.30.450.20">
    <property type="entry name" value="PAS domain"/>
    <property type="match status" value="1"/>
</dbReference>
<dbReference type="Pfam" id="PF07228">
    <property type="entry name" value="SpoIIE"/>
    <property type="match status" value="1"/>
</dbReference>
<sequence>MTKPEQGPVEPEPDRLADAVTQLTAELAALRRDAARRHLLDLAGGVLVAQHSLTPGEAADHLARLAETTGVSTEDLAADIVNGATGTPGTAAGPAPGTDTGPRTVDGVARPEYDEAGTADRRARLVEAGAEAAAQTGGTVDEIAATLLKGGMRPLGARALWLFRRTETDCLQLAGQAGANPLEASHWRWVPPTGGSTLHRVLGEGTPLWLPDGTVSAEALPGPAPDSARAVLPLRQRGVVTGLALVDWPGPAALDEPVRRALTGLAAPAARILDAGPPGTAEPGALTPLLDLLTHPAMALRADPESGTLHVEHLNRPALDSVRHVHGPAGRQLAQVFPAMHADLARLAAAARESAAPQRAARVPVRHRAGDPDPLHDVRVLPVGPDRTLVLWHGATDPGLSLSRVLGRLENLAAFEDDLITGESRWSEQAYRVFGLEPGTSPVPLRRLAPQLHREDTGKLDELLTELTQRREGGHIVVRAVREDGGLRHLRIAAEPLLTGGVLTGITGVYQDVSAQHHTEIALSATFDRLTAAQTQAALRQQLVLQLQQAIVPEVPELQRLPGLQVAARYRPAAEEYRVGGDWYDVLPLPDGRVLVVTGDIAGHGIDSVTGMVALRNALRGLAFTGHTPGRLMAWLNEVTLHTHGRPTATAVCGLYDPSDHTLRWASAGHLPPVLLREGAAELLEPPRSILLGAVPDVAYEETVTRLEPGDTLMLYTDGLVESRRTGIDQGLDRLRRAVERLEPADLDEQADALLAAVTGDTDDDTSLVVVRVS</sequence>
<comment type="catalytic activity">
    <reaction evidence="14">
        <text>O-phospho-L-seryl-[protein] + H2O = L-seryl-[protein] + phosphate</text>
        <dbReference type="Rhea" id="RHEA:20629"/>
        <dbReference type="Rhea" id="RHEA-COMP:9863"/>
        <dbReference type="Rhea" id="RHEA-COMP:11604"/>
        <dbReference type="ChEBI" id="CHEBI:15377"/>
        <dbReference type="ChEBI" id="CHEBI:29999"/>
        <dbReference type="ChEBI" id="CHEBI:43474"/>
        <dbReference type="ChEBI" id="CHEBI:83421"/>
        <dbReference type="EC" id="3.1.3.16"/>
    </reaction>
</comment>
<dbReference type="OrthoDB" id="7943561at2"/>
<keyword evidence="13" id="KW-0464">Manganese</keyword>
<dbReference type="PANTHER" id="PTHR43156:SF2">
    <property type="entry name" value="STAGE II SPORULATION PROTEIN E"/>
    <property type="match status" value="1"/>
</dbReference>
<evidence type="ECO:0000256" key="9">
    <source>
        <dbReference type="ARBA" id="ARBA00022842"/>
    </source>
</evidence>
<evidence type="ECO:0000256" key="17">
    <source>
        <dbReference type="ARBA" id="ARBA00081350"/>
    </source>
</evidence>
<dbReference type="SMART" id="SM01012">
    <property type="entry name" value="ANTAR"/>
    <property type="match status" value="1"/>
</dbReference>
<dbReference type="RefSeq" id="WP_108908165.1">
    <property type="nucleotide sequence ID" value="NZ_CP029188.1"/>
</dbReference>
<dbReference type="SMART" id="SM00331">
    <property type="entry name" value="PP2C_SIG"/>
    <property type="match status" value="1"/>
</dbReference>
<dbReference type="GO" id="GO:0005524">
    <property type="term" value="F:ATP binding"/>
    <property type="evidence" value="ECO:0007669"/>
    <property type="project" value="UniProtKB-KW"/>
</dbReference>
<keyword evidence="6" id="KW-0418">Kinase</keyword>
<evidence type="ECO:0000256" key="12">
    <source>
        <dbReference type="ARBA" id="ARBA00023163"/>
    </source>
</evidence>
<evidence type="ECO:0000313" key="20">
    <source>
        <dbReference type="EMBL" id="AWI32155.1"/>
    </source>
</evidence>
<evidence type="ECO:0000259" key="19">
    <source>
        <dbReference type="PROSITE" id="PS50921"/>
    </source>
</evidence>
<dbReference type="InterPro" id="IPR005561">
    <property type="entry name" value="ANTAR"/>
</dbReference>
<keyword evidence="12" id="KW-0804">Transcription</keyword>
<dbReference type="InterPro" id="IPR035965">
    <property type="entry name" value="PAS-like_dom_sf"/>
</dbReference>
<accession>A0A2S1T0H4</accession>
<evidence type="ECO:0000256" key="11">
    <source>
        <dbReference type="ARBA" id="ARBA00023015"/>
    </source>
</evidence>
<dbReference type="FunFam" id="3.60.40.10:FF:000005">
    <property type="entry name" value="Serine/threonine protein phosphatase"/>
    <property type="match status" value="1"/>
</dbReference>
<dbReference type="Gene3D" id="1.10.10.10">
    <property type="entry name" value="Winged helix-like DNA-binding domain superfamily/Winged helix DNA-binding domain"/>
    <property type="match status" value="1"/>
</dbReference>
<evidence type="ECO:0000256" key="15">
    <source>
        <dbReference type="ARBA" id="ARBA00056274"/>
    </source>
</evidence>
<dbReference type="GO" id="GO:0016301">
    <property type="term" value="F:kinase activity"/>
    <property type="evidence" value="ECO:0007669"/>
    <property type="project" value="UniProtKB-KW"/>
</dbReference>
<keyword evidence="4" id="KW-0479">Metal-binding</keyword>
<feature type="compositionally biased region" description="Low complexity" evidence="18">
    <location>
        <begin position="83"/>
        <end position="104"/>
    </location>
</feature>
<dbReference type="Pfam" id="PF03861">
    <property type="entry name" value="ANTAR"/>
    <property type="match status" value="1"/>
</dbReference>
<dbReference type="GO" id="GO:0003723">
    <property type="term" value="F:RNA binding"/>
    <property type="evidence" value="ECO:0007669"/>
    <property type="project" value="InterPro"/>
</dbReference>
<proteinExistence type="predicted"/>
<gene>
    <name evidence="20" type="ORF">DDW44_27675</name>
</gene>
<dbReference type="EC" id="3.1.3.16" evidence="1"/>
<dbReference type="Gene3D" id="3.60.40.10">
    <property type="entry name" value="PPM-type phosphatase domain"/>
    <property type="match status" value="1"/>
</dbReference>
<dbReference type="EMBL" id="CP029188">
    <property type="protein sequence ID" value="AWI32155.1"/>
    <property type="molecule type" value="Genomic_DNA"/>
</dbReference>
<evidence type="ECO:0000256" key="4">
    <source>
        <dbReference type="ARBA" id="ARBA00022723"/>
    </source>
</evidence>
<keyword evidence="21" id="KW-1185">Reference proteome</keyword>
<evidence type="ECO:0000256" key="1">
    <source>
        <dbReference type="ARBA" id="ARBA00013081"/>
    </source>
</evidence>
<keyword evidence="3" id="KW-0808">Transferase</keyword>
<dbReference type="InterPro" id="IPR052016">
    <property type="entry name" value="Bact_Sigma-Reg"/>
</dbReference>